<dbReference type="Proteomes" id="UP000177331">
    <property type="component" value="Unassembled WGS sequence"/>
</dbReference>
<comment type="caution">
    <text evidence="1">The sequence shown here is derived from an EMBL/GenBank/DDBJ whole genome shotgun (WGS) entry which is preliminary data.</text>
</comment>
<accession>A0A1F7W148</accession>
<evidence type="ECO:0000313" key="1">
    <source>
        <dbReference type="EMBL" id="OGL96469.1"/>
    </source>
</evidence>
<protein>
    <submittedName>
        <fullName evidence="1">Uncharacterized protein</fullName>
    </submittedName>
</protein>
<dbReference type="AlphaFoldDB" id="A0A1F7W148"/>
<evidence type="ECO:0000313" key="2">
    <source>
        <dbReference type="Proteomes" id="UP000177331"/>
    </source>
</evidence>
<reference evidence="1 2" key="1">
    <citation type="journal article" date="2016" name="Nat. Commun.">
        <title>Thousands of microbial genomes shed light on interconnected biogeochemical processes in an aquifer system.</title>
        <authorList>
            <person name="Anantharaman K."/>
            <person name="Brown C.T."/>
            <person name="Hug L.A."/>
            <person name="Sharon I."/>
            <person name="Castelle C.J."/>
            <person name="Probst A.J."/>
            <person name="Thomas B.C."/>
            <person name="Singh A."/>
            <person name="Wilkins M.J."/>
            <person name="Karaoz U."/>
            <person name="Brodie E.L."/>
            <person name="Williams K.H."/>
            <person name="Hubbard S.S."/>
            <person name="Banfield J.F."/>
        </authorList>
    </citation>
    <scope>NUCLEOTIDE SEQUENCE [LARGE SCALE GENOMIC DNA]</scope>
</reference>
<gene>
    <name evidence="1" type="ORF">A2318_00645</name>
</gene>
<proteinExistence type="predicted"/>
<sequence>MSANNMLEIFRMDNGQFWIMNMQGDCPPEFPVSGFVVSKCASLGQALERLDYISTEEFELGYIDAKTGDVVWTGELYYNDDYVYSEIMVSNSPETIMERSAMLLQGEISVLFGDRACSCFDERDLLQHKWKVVLKARIADPGTVLAENLSYVIAMNFARVCFNQQIGEFTLNVPLLFREFEDYQNHVCEKDEYNFNTEPKEEV</sequence>
<dbReference type="STRING" id="1802421.A2318_00645"/>
<name>A0A1F7W148_9BACT</name>
<dbReference type="EMBL" id="MGFD01000067">
    <property type="protein sequence ID" value="OGL96469.1"/>
    <property type="molecule type" value="Genomic_DNA"/>
</dbReference>
<organism evidence="1 2">
    <name type="scientific">Candidatus Uhrbacteria bacterium RIFOXYB2_FULL_45_11</name>
    <dbReference type="NCBI Taxonomy" id="1802421"/>
    <lineage>
        <taxon>Bacteria</taxon>
        <taxon>Candidatus Uhriibacteriota</taxon>
    </lineage>
</organism>